<feature type="transmembrane region" description="Helical" evidence="1">
    <location>
        <begin position="6"/>
        <end position="28"/>
    </location>
</feature>
<protein>
    <submittedName>
        <fullName evidence="2">Protein of uncharacterized function (DUF2500)</fullName>
    </submittedName>
</protein>
<sequence>MPYAQFALYSFTAMFLLVLAVILTVIIGQRYKNSRAPRLSVRAEVIKKRAQVTRHLHWGPSLPHSQKRVTYYVTFAIDGGQQLELWVRRRVYQQLKQNCRGTLTFQGTQYLDFQKAPRSR</sequence>
<reference evidence="2" key="1">
    <citation type="submission" date="2015-09" db="EMBL/GenBank/DDBJ databases">
        <authorList>
            <consortium name="Pathogen Informatics"/>
        </authorList>
    </citation>
    <scope>NUCLEOTIDE SEQUENCE</scope>
    <source>
        <strain evidence="2">2789STDY5834896</strain>
    </source>
</reference>
<organism evidence="2">
    <name type="scientific">uncultured Anaerotruncus sp</name>
    <dbReference type="NCBI Taxonomy" id="905011"/>
    <lineage>
        <taxon>Bacteria</taxon>
        <taxon>Bacillati</taxon>
        <taxon>Bacillota</taxon>
        <taxon>Clostridia</taxon>
        <taxon>Eubacteriales</taxon>
        <taxon>Oscillospiraceae</taxon>
        <taxon>Anaerotruncus</taxon>
        <taxon>environmental samples</taxon>
    </lineage>
</organism>
<keyword evidence="1" id="KW-0472">Membrane</keyword>
<dbReference type="Gene3D" id="2.40.50.660">
    <property type="match status" value="1"/>
</dbReference>
<evidence type="ECO:0000256" key="1">
    <source>
        <dbReference type="SAM" id="Phobius"/>
    </source>
</evidence>
<dbReference type="AlphaFoldDB" id="A0A1C6JZ35"/>
<dbReference type="EMBL" id="FMHG01000002">
    <property type="protein sequence ID" value="SCJ87372.1"/>
    <property type="molecule type" value="Genomic_DNA"/>
</dbReference>
<accession>A0A1C6JZ35</accession>
<keyword evidence="1" id="KW-1133">Transmembrane helix</keyword>
<keyword evidence="1" id="KW-0812">Transmembrane</keyword>
<name>A0A1C6JZ35_9FIRM</name>
<evidence type="ECO:0000313" key="2">
    <source>
        <dbReference type="EMBL" id="SCJ87372.1"/>
    </source>
</evidence>
<proteinExistence type="predicted"/>
<dbReference type="InterPro" id="IPR019635">
    <property type="entry name" value="DUF2500"/>
</dbReference>
<dbReference type="Pfam" id="PF10694">
    <property type="entry name" value="DUF2500"/>
    <property type="match status" value="1"/>
</dbReference>
<gene>
    <name evidence="2" type="ORF">SAMEA3545359_02450</name>
</gene>